<dbReference type="InterPro" id="IPR006221">
    <property type="entry name" value="TrpG/PapA_dom"/>
</dbReference>
<evidence type="ECO:0000259" key="5">
    <source>
        <dbReference type="Pfam" id="PF00117"/>
    </source>
</evidence>
<dbReference type="GO" id="GO:0004048">
    <property type="term" value="F:anthranilate phosphoribosyltransferase activity"/>
    <property type="evidence" value="ECO:0007669"/>
    <property type="project" value="TreeGrafter"/>
</dbReference>
<dbReference type="SUPFAM" id="SSF52317">
    <property type="entry name" value="Class I glutamine amidotransferase-like"/>
    <property type="match status" value="1"/>
</dbReference>
<dbReference type="Pfam" id="PF00117">
    <property type="entry name" value="GATase"/>
    <property type="match status" value="1"/>
</dbReference>
<dbReference type="OrthoDB" id="9806430at2"/>
<dbReference type="GO" id="GO:0000162">
    <property type="term" value="P:L-tryptophan biosynthetic process"/>
    <property type="evidence" value="ECO:0007669"/>
    <property type="project" value="TreeGrafter"/>
</dbReference>
<dbReference type="EC" id="4.1.3.27" evidence="1"/>
<dbReference type="PRINTS" id="PR00096">
    <property type="entry name" value="GATASE"/>
</dbReference>
<dbReference type="PRINTS" id="PR00097">
    <property type="entry name" value="ANTSNTHASEII"/>
</dbReference>
<dbReference type="InterPro" id="IPR017926">
    <property type="entry name" value="GATASE"/>
</dbReference>
<keyword evidence="2" id="KW-0315">Glutamine amidotransferase</keyword>
<evidence type="ECO:0000313" key="6">
    <source>
        <dbReference type="EMBL" id="QCI27366.1"/>
    </source>
</evidence>
<dbReference type="InterPro" id="IPR050472">
    <property type="entry name" value="Anth_synth/Amidotransfase"/>
</dbReference>
<reference evidence="6 7" key="1">
    <citation type="submission" date="2018-10" db="EMBL/GenBank/DDBJ databases">
        <title>Comparative functional genomics of the obligate endosymbiont Buchnera aphidicola.</title>
        <authorList>
            <person name="Chong R.A."/>
        </authorList>
    </citation>
    <scope>NUCLEOTIDE SEQUENCE [LARGE SCALE GENOMIC DNA]</scope>
    <source>
        <strain evidence="6 7">Tma</strain>
    </source>
</reference>
<evidence type="ECO:0000313" key="7">
    <source>
        <dbReference type="Proteomes" id="UP000298603"/>
    </source>
</evidence>
<name>A0A4D6YBT8_9GAMM</name>
<dbReference type="AlphaFoldDB" id="A0A4D6YBT8"/>
<dbReference type="InterPro" id="IPR029062">
    <property type="entry name" value="Class_I_gatase-like"/>
</dbReference>
<evidence type="ECO:0000256" key="4">
    <source>
        <dbReference type="ARBA" id="ARBA00047683"/>
    </source>
</evidence>
<comment type="catalytic activity">
    <reaction evidence="4">
        <text>chorismate + L-glutamine = anthranilate + pyruvate + L-glutamate + H(+)</text>
        <dbReference type="Rhea" id="RHEA:21732"/>
        <dbReference type="ChEBI" id="CHEBI:15361"/>
        <dbReference type="ChEBI" id="CHEBI:15378"/>
        <dbReference type="ChEBI" id="CHEBI:16567"/>
        <dbReference type="ChEBI" id="CHEBI:29748"/>
        <dbReference type="ChEBI" id="CHEBI:29985"/>
        <dbReference type="ChEBI" id="CHEBI:58359"/>
        <dbReference type="EC" id="4.1.3.27"/>
    </reaction>
</comment>
<dbReference type="FunFam" id="3.40.50.880:FF:000003">
    <property type="entry name" value="Anthranilate synthase component II"/>
    <property type="match status" value="1"/>
</dbReference>
<protein>
    <recommendedName>
        <fullName evidence="1">anthranilate synthase</fullName>
        <ecNumber evidence="1">4.1.3.27</ecNumber>
    </recommendedName>
</protein>
<dbReference type="Gene3D" id="3.40.50.880">
    <property type="match status" value="1"/>
</dbReference>
<dbReference type="GO" id="GO:0004049">
    <property type="term" value="F:anthranilate synthase activity"/>
    <property type="evidence" value="ECO:0007669"/>
    <property type="project" value="UniProtKB-EC"/>
</dbReference>
<dbReference type="PRINTS" id="PR00099">
    <property type="entry name" value="CPSGATASE"/>
</dbReference>
<keyword evidence="3" id="KW-0456">Lyase</keyword>
<dbReference type="PANTHER" id="PTHR43418">
    <property type="entry name" value="MULTIFUNCTIONAL TRYPTOPHAN BIOSYNTHESIS PROTEIN-RELATED"/>
    <property type="match status" value="1"/>
</dbReference>
<organism evidence="6 7">
    <name type="scientific">Buchnera aphidicola</name>
    <name type="common">Therioaphis trifolii</name>
    <dbReference type="NCBI Taxonomy" id="1241884"/>
    <lineage>
        <taxon>Bacteria</taxon>
        <taxon>Pseudomonadati</taxon>
        <taxon>Pseudomonadota</taxon>
        <taxon>Gammaproteobacteria</taxon>
        <taxon>Enterobacterales</taxon>
        <taxon>Erwiniaceae</taxon>
        <taxon>Buchnera</taxon>
    </lineage>
</organism>
<dbReference type="GO" id="GO:0002047">
    <property type="term" value="P:phenazine biosynthetic process"/>
    <property type="evidence" value="ECO:0007669"/>
    <property type="project" value="TreeGrafter"/>
</dbReference>
<dbReference type="CDD" id="cd01743">
    <property type="entry name" value="GATase1_Anthranilate_Synthase"/>
    <property type="match status" value="1"/>
</dbReference>
<dbReference type="EMBL" id="CP032996">
    <property type="protein sequence ID" value="QCI27366.1"/>
    <property type="molecule type" value="Genomic_DNA"/>
</dbReference>
<keyword evidence="7" id="KW-1185">Reference proteome</keyword>
<proteinExistence type="predicted"/>
<dbReference type="PROSITE" id="PS51273">
    <property type="entry name" value="GATASE_TYPE_1"/>
    <property type="match status" value="1"/>
</dbReference>
<evidence type="ECO:0000256" key="1">
    <source>
        <dbReference type="ARBA" id="ARBA00012266"/>
    </source>
</evidence>
<gene>
    <name evidence="6" type="ORF">D9V81_01985</name>
</gene>
<accession>A0A4D6YBT8</accession>
<dbReference type="GO" id="GO:0005829">
    <property type="term" value="C:cytosol"/>
    <property type="evidence" value="ECO:0007669"/>
    <property type="project" value="TreeGrafter"/>
</dbReference>
<evidence type="ECO:0000256" key="3">
    <source>
        <dbReference type="ARBA" id="ARBA00023239"/>
    </source>
</evidence>
<dbReference type="NCBIfam" id="TIGR00566">
    <property type="entry name" value="trpG_papA"/>
    <property type="match status" value="1"/>
</dbReference>
<dbReference type="Proteomes" id="UP000298603">
    <property type="component" value="Chromosome"/>
</dbReference>
<dbReference type="PANTHER" id="PTHR43418:SF2">
    <property type="entry name" value="BIFUNCTIONAL PROTEIN TRPGD"/>
    <property type="match status" value="1"/>
</dbReference>
<sequence length="193" mass="21892">MYRDILLIDNFDSFTYNIVDQLRCTGNNVIIYRNNISINIILSRLLKLKNPIILLSPGPGKPEHSGCMLHLLKLVIGKIPIIGICLGHQAIVQYYGGTIGYADKILHGKTSYIYHDQKAMFSNFSSPLLVARYHSLICKNISKKLIINAISNNMVMAVRNDYDKVCGFQFHPESILTTYGFKLLNDTLNWLNN</sequence>
<feature type="domain" description="Glutamine amidotransferase" evidence="5">
    <location>
        <begin position="6"/>
        <end position="187"/>
    </location>
</feature>
<evidence type="ECO:0000256" key="2">
    <source>
        <dbReference type="ARBA" id="ARBA00022962"/>
    </source>
</evidence>